<feature type="non-terminal residue" evidence="1">
    <location>
        <position position="226"/>
    </location>
</feature>
<proteinExistence type="predicted"/>
<accession>A0ABU6V3W1</accession>
<dbReference type="EMBL" id="JASCZI010127289">
    <property type="protein sequence ID" value="MED6166578.1"/>
    <property type="molecule type" value="Genomic_DNA"/>
</dbReference>
<comment type="caution">
    <text evidence="1">The sequence shown here is derived from an EMBL/GenBank/DDBJ whole genome shotgun (WGS) entry which is preliminary data.</text>
</comment>
<sequence>VVTKPIHCTHRRRRPRISWWISKLTYLVTVTQLQNVTLTSPSFTHPRICVVKHFGSKKLQRPTHRRESPRICVESSLKSRSRVTPSPTQSQPRICVEAHAYAWEANSSRLKFTLEELHVTPSLLTIPEATHMRRTARICVEGKLNAQEIQNPHLCVSKHMRGSMGSSEDHKSHAYAWSPTHMRGKQRKHATRRTQVLHAPSSFLCLRVACSTSIPSATRHQKEGYW</sequence>
<protein>
    <submittedName>
        <fullName evidence="1">Uncharacterized protein</fullName>
    </submittedName>
</protein>
<evidence type="ECO:0000313" key="1">
    <source>
        <dbReference type="EMBL" id="MED6166578.1"/>
    </source>
</evidence>
<organism evidence="1 2">
    <name type="scientific">Stylosanthes scabra</name>
    <dbReference type="NCBI Taxonomy" id="79078"/>
    <lineage>
        <taxon>Eukaryota</taxon>
        <taxon>Viridiplantae</taxon>
        <taxon>Streptophyta</taxon>
        <taxon>Embryophyta</taxon>
        <taxon>Tracheophyta</taxon>
        <taxon>Spermatophyta</taxon>
        <taxon>Magnoliopsida</taxon>
        <taxon>eudicotyledons</taxon>
        <taxon>Gunneridae</taxon>
        <taxon>Pentapetalae</taxon>
        <taxon>rosids</taxon>
        <taxon>fabids</taxon>
        <taxon>Fabales</taxon>
        <taxon>Fabaceae</taxon>
        <taxon>Papilionoideae</taxon>
        <taxon>50 kb inversion clade</taxon>
        <taxon>dalbergioids sensu lato</taxon>
        <taxon>Dalbergieae</taxon>
        <taxon>Pterocarpus clade</taxon>
        <taxon>Stylosanthes</taxon>
    </lineage>
</organism>
<feature type="non-terminal residue" evidence="1">
    <location>
        <position position="1"/>
    </location>
</feature>
<reference evidence="1 2" key="1">
    <citation type="journal article" date="2023" name="Plants (Basel)">
        <title>Bridging the Gap: Combining Genomics and Transcriptomics Approaches to Understand Stylosanthes scabra, an Orphan Legume from the Brazilian Caatinga.</title>
        <authorList>
            <person name="Ferreira-Neto J.R.C."/>
            <person name="da Silva M.D."/>
            <person name="Binneck E."/>
            <person name="de Melo N.F."/>
            <person name="da Silva R.H."/>
            <person name="de Melo A.L.T.M."/>
            <person name="Pandolfi V."/>
            <person name="Bustamante F.O."/>
            <person name="Brasileiro-Vidal A.C."/>
            <person name="Benko-Iseppon A.M."/>
        </authorList>
    </citation>
    <scope>NUCLEOTIDE SEQUENCE [LARGE SCALE GENOMIC DNA]</scope>
    <source>
        <tissue evidence="1">Leaves</tissue>
    </source>
</reference>
<keyword evidence="2" id="KW-1185">Reference proteome</keyword>
<evidence type="ECO:0000313" key="2">
    <source>
        <dbReference type="Proteomes" id="UP001341840"/>
    </source>
</evidence>
<name>A0ABU6V3W1_9FABA</name>
<dbReference type="Proteomes" id="UP001341840">
    <property type="component" value="Unassembled WGS sequence"/>
</dbReference>
<gene>
    <name evidence="1" type="ORF">PIB30_110720</name>
</gene>